<evidence type="ECO:0000256" key="9">
    <source>
        <dbReference type="SAM" id="MobiDB-lite"/>
    </source>
</evidence>
<dbReference type="SUPFAM" id="SSF46689">
    <property type="entry name" value="Homeodomain-like"/>
    <property type="match status" value="1"/>
</dbReference>
<feature type="compositionally biased region" description="Acidic residues" evidence="9">
    <location>
        <begin position="184"/>
        <end position="194"/>
    </location>
</feature>
<dbReference type="PROSITE" id="PS51294">
    <property type="entry name" value="HTH_MYB"/>
    <property type="match status" value="1"/>
</dbReference>
<dbReference type="PANTHER" id="PTHR43874">
    <property type="entry name" value="TWO-COMPONENT RESPONSE REGULATOR"/>
    <property type="match status" value="1"/>
</dbReference>
<feature type="region of interest" description="Disordered" evidence="9">
    <location>
        <begin position="152"/>
        <end position="194"/>
    </location>
</feature>
<evidence type="ECO:0000259" key="11">
    <source>
        <dbReference type="PROSITE" id="PS51294"/>
    </source>
</evidence>
<dbReference type="InterPro" id="IPR017930">
    <property type="entry name" value="Myb_dom"/>
</dbReference>
<dbReference type="Pfam" id="PF00249">
    <property type="entry name" value="Myb_DNA-binding"/>
    <property type="match status" value="1"/>
</dbReference>
<dbReference type="GO" id="GO:0009736">
    <property type="term" value="P:cytokinin-activated signaling pathway"/>
    <property type="evidence" value="ECO:0007669"/>
    <property type="project" value="InterPro"/>
</dbReference>
<evidence type="ECO:0008006" key="14">
    <source>
        <dbReference type="Google" id="ProtNLM"/>
    </source>
</evidence>
<dbReference type="InterPro" id="IPR009057">
    <property type="entry name" value="Homeodomain-like_sf"/>
</dbReference>
<dbReference type="InterPro" id="IPR006447">
    <property type="entry name" value="Myb_dom_plants"/>
</dbReference>
<evidence type="ECO:0000256" key="5">
    <source>
        <dbReference type="ARBA" id="ARBA00023159"/>
    </source>
</evidence>
<feature type="compositionally biased region" description="Polar residues" evidence="9">
    <location>
        <begin position="152"/>
        <end position="161"/>
    </location>
</feature>
<keyword evidence="3" id="KW-0902">Two-component regulatory system</keyword>
<dbReference type="NCBIfam" id="TIGR01557">
    <property type="entry name" value="myb_SHAQKYF"/>
    <property type="match status" value="1"/>
</dbReference>
<dbReference type="SUPFAM" id="SSF52172">
    <property type="entry name" value="CheY-like"/>
    <property type="match status" value="1"/>
</dbReference>
<feature type="domain" description="HTH myb-type" evidence="11">
    <location>
        <begin position="199"/>
        <end position="258"/>
    </location>
</feature>
<keyword evidence="13" id="KW-1185">Reference proteome</keyword>
<dbReference type="EMBL" id="JAIWQS010000010">
    <property type="protein sequence ID" value="KAJ8752865.1"/>
    <property type="molecule type" value="Genomic_DNA"/>
</dbReference>
<dbReference type="GO" id="GO:0005634">
    <property type="term" value="C:nucleus"/>
    <property type="evidence" value="ECO:0007669"/>
    <property type="project" value="UniProtKB-SubCell"/>
</dbReference>
<protein>
    <recommendedName>
        <fullName evidence="14">Two-component response regulator</fullName>
    </recommendedName>
</protein>
<accession>A0AAV8SLT4</accession>
<keyword evidence="2 8" id="KW-0597">Phosphoprotein</keyword>
<dbReference type="AlphaFoldDB" id="A0AAV8SLT4"/>
<dbReference type="PANTHER" id="PTHR43874:SF19">
    <property type="entry name" value="RESPONSE REGULATOR 23-RELATED"/>
    <property type="match status" value="1"/>
</dbReference>
<proteinExistence type="predicted"/>
<dbReference type="GO" id="GO:0000160">
    <property type="term" value="P:phosphorelay signal transduction system"/>
    <property type="evidence" value="ECO:0007669"/>
    <property type="project" value="UniProtKB-KW"/>
</dbReference>
<feature type="domain" description="Response regulatory" evidence="10">
    <location>
        <begin position="22"/>
        <end position="146"/>
    </location>
</feature>
<evidence type="ECO:0000256" key="2">
    <source>
        <dbReference type="ARBA" id="ARBA00022553"/>
    </source>
</evidence>
<evidence type="ECO:0000256" key="6">
    <source>
        <dbReference type="ARBA" id="ARBA00023163"/>
    </source>
</evidence>
<dbReference type="Gene3D" id="1.10.10.60">
    <property type="entry name" value="Homeodomain-like"/>
    <property type="match status" value="1"/>
</dbReference>
<dbReference type="GO" id="GO:0003677">
    <property type="term" value="F:DNA binding"/>
    <property type="evidence" value="ECO:0007669"/>
    <property type="project" value="InterPro"/>
</dbReference>
<feature type="modified residue" description="4-aspartylphosphate" evidence="8">
    <location>
        <position position="82"/>
    </location>
</feature>
<dbReference type="Proteomes" id="UP001159364">
    <property type="component" value="Linkage Group LG10"/>
</dbReference>
<evidence type="ECO:0000256" key="3">
    <source>
        <dbReference type="ARBA" id="ARBA00023012"/>
    </source>
</evidence>
<evidence type="ECO:0000259" key="10">
    <source>
        <dbReference type="PROSITE" id="PS50110"/>
    </source>
</evidence>
<dbReference type="InterPro" id="IPR001005">
    <property type="entry name" value="SANT/Myb"/>
</dbReference>
<evidence type="ECO:0000256" key="7">
    <source>
        <dbReference type="ARBA" id="ARBA00023242"/>
    </source>
</evidence>
<dbReference type="InterPro" id="IPR011006">
    <property type="entry name" value="CheY-like_superfamily"/>
</dbReference>
<name>A0AAV8SLT4_9ROSI</name>
<dbReference type="FunFam" id="1.10.10.60:FF:000007">
    <property type="entry name" value="Two-component response regulator"/>
    <property type="match status" value="1"/>
</dbReference>
<comment type="subcellular location">
    <subcellularLocation>
        <location evidence="1">Nucleus</location>
    </subcellularLocation>
</comment>
<keyword evidence="7" id="KW-0539">Nucleus</keyword>
<evidence type="ECO:0000256" key="1">
    <source>
        <dbReference type="ARBA" id="ARBA00004123"/>
    </source>
</evidence>
<dbReference type="Gene3D" id="3.40.50.2300">
    <property type="match status" value="1"/>
</dbReference>
<dbReference type="InterPro" id="IPR045279">
    <property type="entry name" value="ARR-like"/>
</dbReference>
<evidence type="ECO:0000256" key="4">
    <source>
        <dbReference type="ARBA" id="ARBA00023015"/>
    </source>
</evidence>
<dbReference type="CDD" id="cd17584">
    <property type="entry name" value="REC_typeB_ARR-like"/>
    <property type="match status" value="1"/>
</dbReference>
<keyword evidence="5" id="KW-0010">Activator</keyword>
<keyword evidence="4" id="KW-0805">Transcription regulation</keyword>
<organism evidence="12 13">
    <name type="scientific">Erythroxylum novogranatense</name>
    <dbReference type="NCBI Taxonomy" id="1862640"/>
    <lineage>
        <taxon>Eukaryota</taxon>
        <taxon>Viridiplantae</taxon>
        <taxon>Streptophyta</taxon>
        <taxon>Embryophyta</taxon>
        <taxon>Tracheophyta</taxon>
        <taxon>Spermatophyta</taxon>
        <taxon>Magnoliopsida</taxon>
        <taxon>eudicotyledons</taxon>
        <taxon>Gunneridae</taxon>
        <taxon>Pentapetalae</taxon>
        <taxon>rosids</taxon>
        <taxon>fabids</taxon>
        <taxon>Malpighiales</taxon>
        <taxon>Erythroxylaceae</taxon>
        <taxon>Erythroxylum</taxon>
    </lineage>
</organism>
<reference evidence="12 13" key="1">
    <citation type="submission" date="2021-09" db="EMBL/GenBank/DDBJ databases">
        <title>Genomic insights and catalytic innovation underlie evolution of tropane alkaloids biosynthesis.</title>
        <authorList>
            <person name="Wang Y.-J."/>
            <person name="Tian T."/>
            <person name="Huang J.-P."/>
            <person name="Huang S.-X."/>
        </authorList>
    </citation>
    <scope>NUCLEOTIDE SEQUENCE [LARGE SCALE GENOMIC DNA]</scope>
    <source>
        <strain evidence="12">KIB-2018</strain>
        <tissue evidence="12">Leaf</tissue>
    </source>
</reference>
<dbReference type="InterPro" id="IPR001789">
    <property type="entry name" value="Sig_transdc_resp-reg_receiver"/>
</dbReference>
<dbReference type="PROSITE" id="PS50110">
    <property type="entry name" value="RESPONSE_REGULATORY"/>
    <property type="match status" value="1"/>
</dbReference>
<gene>
    <name evidence="12" type="ORF">K2173_008600</name>
</gene>
<dbReference type="Pfam" id="PF00072">
    <property type="entry name" value="Response_reg"/>
    <property type="match status" value="1"/>
</dbReference>
<dbReference type="SMART" id="SM00448">
    <property type="entry name" value="REC"/>
    <property type="match status" value="1"/>
</dbReference>
<evidence type="ECO:0000313" key="13">
    <source>
        <dbReference type="Proteomes" id="UP001159364"/>
    </source>
</evidence>
<sequence length="648" mass="71492">MGRERFVPASSSKTTSSLLKIQILVVDDDATSLAVVASMLRTCGPQVIDPKLELSVVTVKSPLDALLQLRLKQGVFDLVVTDLYMPVMNGIELQQHVNEEFNLPVVIMSSDDKESVIMESLKSGAAFYMVKPINQNDLKNVWQYAVTSKKNSNEDINSSSVTEERQDGKGCRKKKKTKRKIEEEHEEEKEEEETTTVRAVKKTKVVWTNSLHNRFLHAISHLGLEKAVPKKILEFMSVPGLTRENVASHLQKYRIFLKKVADRGNSLAANNLSETERASRSTFASSYASVMLKSVQQRYPQFSCQQKLGVPVQLGLGGHISSALGSSSVSSLTFPNHQQASSARNYTHHLPHGTSNLIGNRILARQPCFGNPANPLLHEGNRTGTTGSNPNRCPLLKYQQQFQSQPNLDQNCNNPSGCKPASGIGNNIACVSNSRSYVNNISTDNPGMQMVGGGGRVEMRQNSFHGGNGFMNWNIKDHTNVTSIGDGSFNYLVQSGKAIAGQFPASITGTNQDNRPVVPPTTQQQNGLRTGAEEIDLFNIINDGSALDDILNQQHMNGDFGEILSQPAIYLTHNQQQVGDGFNFPSNKSSQPEINFSRSNSYKAEVNSPGNGPQQNREPIMDAEYNTTRGIQNWSEEFLNSWFDDAIF</sequence>
<evidence type="ECO:0000313" key="12">
    <source>
        <dbReference type="EMBL" id="KAJ8752865.1"/>
    </source>
</evidence>
<comment type="caution">
    <text evidence="12">The sequence shown here is derived from an EMBL/GenBank/DDBJ whole genome shotgun (WGS) entry which is preliminary data.</text>
</comment>
<evidence type="ECO:0000256" key="8">
    <source>
        <dbReference type="PROSITE-ProRule" id="PRU00169"/>
    </source>
</evidence>
<keyword evidence="6" id="KW-0804">Transcription</keyword>